<proteinExistence type="inferred from homology"/>
<feature type="coiled-coil region" evidence="7">
    <location>
        <begin position="342"/>
        <end position="372"/>
    </location>
</feature>
<dbReference type="Pfam" id="PF00015">
    <property type="entry name" value="MCPsignal"/>
    <property type="match status" value="1"/>
</dbReference>
<dbReference type="InterPro" id="IPR003660">
    <property type="entry name" value="HAMP_dom"/>
</dbReference>
<evidence type="ECO:0000256" key="7">
    <source>
        <dbReference type="SAM" id="Coils"/>
    </source>
</evidence>
<feature type="domain" description="HAMP" evidence="10">
    <location>
        <begin position="202"/>
        <end position="255"/>
    </location>
</feature>
<evidence type="ECO:0000256" key="6">
    <source>
        <dbReference type="PROSITE-ProRule" id="PRU00284"/>
    </source>
</evidence>
<name>A0ABS2PGJ4_9BACL</name>
<evidence type="ECO:0000259" key="9">
    <source>
        <dbReference type="PROSITE" id="PS50111"/>
    </source>
</evidence>
<dbReference type="EMBL" id="JAFBEC010000008">
    <property type="protein sequence ID" value="MBM7633943.1"/>
    <property type="molecule type" value="Genomic_DNA"/>
</dbReference>
<dbReference type="PANTHER" id="PTHR32089">
    <property type="entry name" value="METHYL-ACCEPTING CHEMOTAXIS PROTEIN MCPB"/>
    <property type="match status" value="1"/>
</dbReference>
<evidence type="ECO:0000256" key="2">
    <source>
        <dbReference type="ARBA" id="ARBA00022475"/>
    </source>
</evidence>
<evidence type="ECO:0000256" key="1">
    <source>
        <dbReference type="ARBA" id="ARBA00004236"/>
    </source>
</evidence>
<keyword evidence="8" id="KW-0812">Transmembrane</keyword>
<dbReference type="PROSITE" id="PS50111">
    <property type="entry name" value="CHEMOTAXIS_TRANSDUC_2"/>
    <property type="match status" value="1"/>
</dbReference>
<dbReference type="SUPFAM" id="SSF58104">
    <property type="entry name" value="Methyl-accepting chemotaxis protein (MCP) signaling domain"/>
    <property type="match status" value="1"/>
</dbReference>
<dbReference type="Gene3D" id="1.10.287.950">
    <property type="entry name" value="Methyl-accepting chemotaxis protein"/>
    <property type="match status" value="1"/>
</dbReference>
<feature type="domain" description="Methyl-accepting transducer" evidence="9">
    <location>
        <begin position="274"/>
        <end position="545"/>
    </location>
</feature>
<dbReference type="Gene3D" id="6.10.340.10">
    <property type="match status" value="1"/>
</dbReference>
<keyword evidence="2" id="KW-1003">Cell membrane</keyword>
<protein>
    <submittedName>
        <fullName evidence="11">Methyl-accepting chemotaxis protein</fullName>
    </submittedName>
</protein>
<evidence type="ECO:0000313" key="11">
    <source>
        <dbReference type="EMBL" id="MBM7633943.1"/>
    </source>
</evidence>
<dbReference type="Proteomes" id="UP000741863">
    <property type="component" value="Unassembled WGS sequence"/>
</dbReference>
<keyword evidence="7" id="KW-0175">Coiled coil</keyword>
<keyword evidence="8" id="KW-1133">Transmembrane helix</keyword>
<accession>A0ABS2PGJ4</accession>
<dbReference type="CDD" id="cd06225">
    <property type="entry name" value="HAMP"/>
    <property type="match status" value="1"/>
</dbReference>
<keyword evidence="3 8" id="KW-0472">Membrane</keyword>
<dbReference type="PANTHER" id="PTHR32089:SF112">
    <property type="entry name" value="LYSOZYME-LIKE PROTEIN-RELATED"/>
    <property type="match status" value="1"/>
</dbReference>
<evidence type="ECO:0000256" key="5">
    <source>
        <dbReference type="ARBA" id="ARBA00029447"/>
    </source>
</evidence>
<organism evidence="11 12">
    <name type="scientific">Geomicrobium sediminis</name>
    <dbReference type="NCBI Taxonomy" id="1347788"/>
    <lineage>
        <taxon>Bacteria</taxon>
        <taxon>Bacillati</taxon>
        <taxon>Bacillota</taxon>
        <taxon>Bacilli</taxon>
        <taxon>Bacillales</taxon>
        <taxon>Geomicrobium</taxon>
    </lineage>
</organism>
<comment type="similarity">
    <text evidence="5">Belongs to the methyl-accepting chemotaxis (MCP) protein family.</text>
</comment>
<evidence type="ECO:0000256" key="3">
    <source>
        <dbReference type="ARBA" id="ARBA00023136"/>
    </source>
</evidence>
<evidence type="ECO:0000313" key="12">
    <source>
        <dbReference type="Proteomes" id="UP000741863"/>
    </source>
</evidence>
<dbReference type="PROSITE" id="PS50885">
    <property type="entry name" value="HAMP"/>
    <property type="match status" value="1"/>
</dbReference>
<gene>
    <name evidence="11" type="ORF">JOD17_003039</name>
</gene>
<reference evidence="11 12" key="1">
    <citation type="submission" date="2021-01" db="EMBL/GenBank/DDBJ databases">
        <title>Genomic Encyclopedia of Type Strains, Phase IV (KMG-IV): sequencing the most valuable type-strain genomes for metagenomic binning, comparative biology and taxonomic classification.</title>
        <authorList>
            <person name="Goeker M."/>
        </authorList>
    </citation>
    <scope>NUCLEOTIDE SEQUENCE [LARGE SCALE GENOMIC DNA]</scope>
    <source>
        <strain evidence="11 12">DSM 25540</strain>
    </source>
</reference>
<keyword evidence="4 6" id="KW-0807">Transducer</keyword>
<feature type="transmembrane region" description="Helical" evidence="8">
    <location>
        <begin position="12"/>
        <end position="35"/>
    </location>
</feature>
<evidence type="ECO:0000256" key="4">
    <source>
        <dbReference type="ARBA" id="ARBA00023224"/>
    </source>
</evidence>
<comment type="caution">
    <text evidence="11">The sequence shown here is derived from an EMBL/GenBank/DDBJ whole genome shotgun (WGS) entry which is preliminary data.</text>
</comment>
<dbReference type="RefSeq" id="WP_204698677.1">
    <property type="nucleotide sequence ID" value="NZ_JAFBEC010000008.1"/>
</dbReference>
<comment type="subcellular location">
    <subcellularLocation>
        <location evidence="1">Cell membrane</location>
    </subcellularLocation>
</comment>
<dbReference type="SMART" id="SM00283">
    <property type="entry name" value="MA"/>
    <property type="match status" value="1"/>
</dbReference>
<evidence type="ECO:0000259" key="10">
    <source>
        <dbReference type="PROSITE" id="PS50885"/>
    </source>
</evidence>
<dbReference type="SMART" id="SM00304">
    <property type="entry name" value="HAMP"/>
    <property type="match status" value="1"/>
</dbReference>
<evidence type="ECO:0000256" key="8">
    <source>
        <dbReference type="SAM" id="Phobius"/>
    </source>
</evidence>
<dbReference type="InterPro" id="IPR004089">
    <property type="entry name" value="MCPsignal_dom"/>
</dbReference>
<feature type="transmembrane region" description="Helical" evidence="8">
    <location>
        <begin position="178"/>
        <end position="200"/>
    </location>
</feature>
<keyword evidence="12" id="KW-1185">Reference proteome</keyword>
<dbReference type="Pfam" id="PF00672">
    <property type="entry name" value="HAMP"/>
    <property type="match status" value="1"/>
</dbReference>
<sequence>MEIIRLRTIRSKLLSILLLLTFCFLIGFLIIFVLLQNASSQTDEIGFWNELARDAQETTTTFQQKYIIVTELTEGEDPNFNEYIALSEQMNELTSTLSEHVDGREEVTSVNRLEMLNQMFDTRMSSYIESSTIPSEQTWQGFEFLSSEIMDHANILEDHFLVQAEHASTESFESIRSIGVVAIIVSIVATVIAGSIFYRFTTRMTSKIKRLSTRASTIASGNLDGSPLPEDGNDELSKLSEDLNEMNRHLAGTMSNMTTASRSLSSSSQELAAAVQQVNAGSTDIASSVQEISDVQTSLNEHIQQSNTRFTTVHDNLQNTYTEVQYVLQTNDESNNKVAVGKENLERSLQKMQAIKNQHEQTEKTIQLAKQSSDQVITIINHIYDVNSQTRLLSLNANIESARTKQSGEGFLVVAKQIRDLADESEQSSKSISKTLKEMNDKIDNTITQTTISKKQIDEGQETLLDLSDTFNRIEHTIQSTKEMAANIETLIRELQSSSTNVLTELKTIQSKSKSTMMNGQSISRAIQEQASTVESITITADELQKVSIDIDDQLQQYRS</sequence>